<sequence length="574" mass="66520">MEETIQSNQMDVDKAEATPNLEMESLPQERHVWRIPELLPIPQVPVQRLVQRSQRRGVGNIPKPLAGGHELLLTHQELSGSGEDHRNLRRMEPIVLQIQGQKDKELVKKPKSFIHRPGEGVVNDSSLRERRPSGIYQLQTSSRNVQRQSQGTSEEEKRSQEPSRKGKRKSHLEQTLPTRVQDPQIGAFNSGHCFQYGQNPYGIYSQGAGKDEQDFSMQMIQEIKFLNTSINVEIGKIDANLTKITSDINELKKNDRASSELHKSTIDRLDMIFNKCDRIESKFQVPDDEMEEISTTAIKERLKFLTNHVLEIVKHTKQFATYLARSDSKSEKLKDEILENVEQIQKNYEPSFHIPRHSTPLTEEKTSLKGSLTPFLGENAISEKYISILEGWPTFSGEGEYNHIKLIRTIDMFRKDFHIPDETIDGKLHSLFTRTAKKWYYKMRQDHGKHDWPWWKSEIITKWANYSWRFKIANSFESAIFNSEKDKPLTLFLIQKDILSASHPHMSDSMINMEILRKCGGEKAHAIKCRCVDPCSSAYYINFMEYIITKTRIGKNWNRNPMESIMIPKISKKI</sequence>
<evidence type="ECO:0008006" key="4">
    <source>
        <dbReference type="Google" id="ProtNLM"/>
    </source>
</evidence>
<evidence type="ECO:0000256" key="1">
    <source>
        <dbReference type="SAM" id="MobiDB-lite"/>
    </source>
</evidence>
<name>A0A9Q3DEL0_9BASI</name>
<gene>
    <name evidence="2" type="ORF">O181_040317</name>
</gene>
<dbReference type="Proteomes" id="UP000765509">
    <property type="component" value="Unassembled WGS sequence"/>
</dbReference>
<dbReference type="OrthoDB" id="2507294at2759"/>
<reference evidence="2" key="1">
    <citation type="submission" date="2021-03" db="EMBL/GenBank/DDBJ databases">
        <title>Draft genome sequence of rust myrtle Austropuccinia psidii MF-1, a brazilian biotype.</title>
        <authorList>
            <person name="Quecine M.C."/>
            <person name="Pachon D.M.R."/>
            <person name="Bonatelli M.L."/>
            <person name="Correr F.H."/>
            <person name="Franceschini L.M."/>
            <person name="Leite T.F."/>
            <person name="Margarido G.R.A."/>
            <person name="Almeida C.A."/>
            <person name="Ferrarezi J.A."/>
            <person name="Labate C.A."/>
        </authorList>
    </citation>
    <scope>NUCLEOTIDE SEQUENCE</scope>
    <source>
        <strain evidence="2">MF-1</strain>
    </source>
</reference>
<accession>A0A9Q3DEL0</accession>
<dbReference type="AlphaFoldDB" id="A0A9Q3DEL0"/>
<feature type="compositionally biased region" description="Polar residues" evidence="1">
    <location>
        <begin position="136"/>
        <end position="152"/>
    </location>
</feature>
<feature type="compositionally biased region" description="Basic and acidic residues" evidence="1">
    <location>
        <begin position="154"/>
        <end position="164"/>
    </location>
</feature>
<evidence type="ECO:0000313" key="3">
    <source>
        <dbReference type="Proteomes" id="UP000765509"/>
    </source>
</evidence>
<proteinExistence type="predicted"/>
<feature type="region of interest" description="Disordered" evidence="1">
    <location>
        <begin position="106"/>
        <end position="184"/>
    </location>
</feature>
<evidence type="ECO:0000313" key="2">
    <source>
        <dbReference type="EMBL" id="MBW0500602.1"/>
    </source>
</evidence>
<organism evidence="2 3">
    <name type="scientific">Austropuccinia psidii MF-1</name>
    <dbReference type="NCBI Taxonomy" id="1389203"/>
    <lineage>
        <taxon>Eukaryota</taxon>
        <taxon>Fungi</taxon>
        <taxon>Dikarya</taxon>
        <taxon>Basidiomycota</taxon>
        <taxon>Pucciniomycotina</taxon>
        <taxon>Pucciniomycetes</taxon>
        <taxon>Pucciniales</taxon>
        <taxon>Sphaerophragmiaceae</taxon>
        <taxon>Austropuccinia</taxon>
    </lineage>
</organism>
<dbReference type="EMBL" id="AVOT02015898">
    <property type="protein sequence ID" value="MBW0500602.1"/>
    <property type="molecule type" value="Genomic_DNA"/>
</dbReference>
<protein>
    <recommendedName>
        <fullName evidence="4">Retrotransposon gag domain-containing protein</fullName>
    </recommendedName>
</protein>
<keyword evidence="3" id="KW-1185">Reference proteome</keyword>
<comment type="caution">
    <text evidence="2">The sequence shown here is derived from an EMBL/GenBank/DDBJ whole genome shotgun (WGS) entry which is preliminary data.</text>
</comment>